<dbReference type="Pfam" id="PF07394">
    <property type="entry name" value="DUF1501"/>
    <property type="match status" value="1"/>
</dbReference>
<dbReference type="Proteomes" id="UP000254889">
    <property type="component" value="Chromosome"/>
</dbReference>
<evidence type="ECO:0000313" key="2">
    <source>
        <dbReference type="Proteomes" id="UP000254889"/>
    </source>
</evidence>
<proteinExistence type="predicted"/>
<dbReference type="OrthoDB" id="9779968at2"/>
<gene>
    <name evidence="1" type="ORF">DW352_02575</name>
</gene>
<organism evidence="1 2">
    <name type="scientific">Pseudolabrys taiwanensis</name>
    <dbReference type="NCBI Taxonomy" id="331696"/>
    <lineage>
        <taxon>Bacteria</taxon>
        <taxon>Pseudomonadati</taxon>
        <taxon>Pseudomonadota</taxon>
        <taxon>Alphaproteobacteria</taxon>
        <taxon>Hyphomicrobiales</taxon>
        <taxon>Xanthobacteraceae</taxon>
        <taxon>Pseudolabrys</taxon>
    </lineage>
</organism>
<dbReference type="PANTHER" id="PTHR43737">
    <property type="entry name" value="BLL7424 PROTEIN"/>
    <property type="match status" value="1"/>
</dbReference>
<dbReference type="PROSITE" id="PS51318">
    <property type="entry name" value="TAT"/>
    <property type="match status" value="1"/>
</dbReference>
<evidence type="ECO:0000313" key="1">
    <source>
        <dbReference type="EMBL" id="AXK79499.1"/>
    </source>
</evidence>
<keyword evidence="2" id="KW-1185">Reference proteome</keyword>
<dbReference type="EMBL" id="CP031417">
    <property type="protein sequence ID" value="AXK79499.1"/>
    <property type="molecule type" value="Genomic_DNA"/>
</dbReference>
<accession>A0A345ZRF2</accession>
<dbReference type="InterPro" id="IPR006311">
    <property type="entry name" value="TAT_signal"/>
</dbReference>
<dbReference type="AlphaFoldDB" id="A0A345ZRF2"/>
<dbReference type="RefSeq" id="WP_115688250.1">
    <property type="nucleotide sequence ID" value="NZ_CP031417.1"/>
</dbReference>
<dbReference type="PANTHER" id="PTHR43737:SF1">
    <property type="entry name" value="DUF1501 DOMAIN-CONTAINING PROTEIN"/>
    <property type="match status" value="1"/>
</dbReference>
<reference evidence="1 2" key="1">
    <citation type="submission" date="2018-07" db="EMBL/GenBank/DDBJ databases">
        <authorList>
            <person name="Quirk P.G."/>
            <person name="Krulwich T.A."/>
        </authorList>
    </citation>
    <scope>NUCLEOTIDE SEQUENCE [LARGE SCALE GENOMIC DNA]</scope>
    <source>
        <strain evidence="1 2">CC-BB4</strain>
    </source>
</reference>
<name>A0A345ZRF2_9HYPH</name>
<sequence length="414" mass="43617">MTLHAPSRRELLLASGVLFAWAHMPRAARAEGRDPRFLVIVLRGALDGLAAVAPVGDPDWVRLRGDNALRLDGETPALPLDSFFALNAAMPNLHRMYKAGQASIVHAAASPYRERSHFDGQDVLESGLTKPGAADTGWLNRALAALQPASRVGGKEAFAVGPMTPLVVRGPAPVMSWTPPRLPPATDDTVMRLMDLYRHTDPVLARALEEHKDLAMIARAGGMEKPGQNKGPRPQGPGAAIRAYFTEAAGTAGKFMGRPDGPRIGALAFDGWDTHADEGVAKGRLAILLGALDDALGAVESGMGDAWRETAVAVVTEFGRTARVNGTAGTDHGTGTVALLAGGAVKGGRVIADWPGISDAALYEGRDLKPTTDLRAVLKGVLRDHLRLDERALASKVFPGSEQVKATGGLMMTA</sequence>
<dbReference type="KEGG" id="ptaw:DW352_02575"/>
<dbReference type="InterPro" id="IPR010869">
    <property type="entry name" value="DUF1501"/>
</dbReference>
<protein>
    <submittedName>
        <fullName evidence="1">DUF1501 domain-containing protein</fullName>
    </submittedName>
</protein>